<dbReference type="Proteomes" id="UP001341840">
    <property type="component" value="Unassembled WGS sequence"/>
</dbReference>
<evidence type="ECO:0000313" key="1">
    <source>
        <dbReference type="EMBL" id="MED6188915.1"/>
    </source>
</evidence>
<keyword evidence="2" id="KW-1185">Reference proteome</keyword>
<protein>
    <submittedName>
        <fullName evidence="1">Uncharacterized protein</fullName>
    </submittedName>
</protein>
<comment type="caution">
    <text evidence="1">The sequence shown here is derived from an EMBL/GenBank/DDBJ whole genome shotgun (WGS) entry which is preliminary data.</text>
</comment>
<sequence>MWLEEWFRLSESESLGLNLRAASNLQTGTESKEPVLNLISIDSGPARVDSFLLELCKEWIESTRGSLESIHIPLETSKVLYPYSNYALIDYYRYVYKSEMVALKCKTSPE</sequence>
<organism evidence="1 2">
    <name type="scientific">Stylosanthes scabra</name>
    <dbReference type="NCBI Taxonomy" id="79078"/>
    <lineage>
        <taxon>Eukaryota</taxon>
        <taxon>Viridiplantae</taxon>
        <taxon>Streptophyta</taxon>
        <taxon>Embryophyta</taxon>
        <taxon>Tracheophyta</taxon>
        <taxon>Spermatophyta</taxon>
        <taxon>Magnoliopsida</taxon>
        <taxon>eudicotyledons</taxon>
        <taxon>Gunneridae</taxon>
        <taxon>Pentapetalae</taxon>
        <taxon>rosids</taxon>
        <taxon>fabids</taxon>
        <taxon>Fabales</taxon>
        <taxon>Fabaceae</taxon>
        <taxon>Papilionoideae</taxon>
        <taxon>50 kb inversion clade</taxon>
        <taxon>dalbergioids sensu lato</taxon>
        <taxon>Dalbergieae</taxon>
        <taxon>Pterocarpus clade</taxon>
        <taxon>Stylosanthes</taxon>
    </lineage>
</organism>
<dbReference type="EMBL" id="JASCZI010183000">
    <property type="protein sequence ID" value="MED6188915.1"/>
    <property type="molecule type" value="Genomic_DNA"/>
</dbReference>
<proteinExistence type="predicted"/>
<name>A0ABU6WX47_9FABA</name>
<reference evidence="1 2" key="1">
    <citation type="journal article" date="2023" name="Plants (Basel)">
        <title>Bridging the Gap: Combining Genomics and Transcriptomics Approaches to Understand Stylosanthes scabra, an Orphan Legume from the Brazilian Caatinga.</title>
        <authorList>
            <person name="Ferreira-Neto J.R.C."/>
            <person name="da Silva M.D."/>
            <person name="Binneck E."/>
            <person name="de Melo N.F."/>
            <person name="da Silva R.H."/>
            <person name="de Melo A.L.T.M."/>
            <person name="Pandolfi V."/>
            <person name="Bustamante F.O."/>
            <person name="Brasileiro-Vidal A.C."/>
            <person name="Benko-Iseppon A.M."/>
        </authorList>
    </citation>
    <scope>NUCLEOTIDE SEQUENCE [LARGE SCALE GENOMIC DNA]</scope>
    <source>
        <tissue evidence="1">Leaves</tissue>
    </source>
</reference>
<evidence type="ECO:0000313" key="2">
    <source>
        <dbReference type="Proteomes" id="UP001341840"/>
    </source>
</evidence>
<gene>
    <name evidence="1" type="ORF">PIB30_090564</name>
</gene>
<accession>A0ABU6WX47</accession>